<evidence type="ECO:0000256" key="1">
    <source>
        <dbReference type="SAM" id="SignalP"/>
    </source>
</evidence>
<reference evidence="2 3" key="1">
    <citation type="submission" date="2014-01" db="EMBL/GenBank/DDBJ databases">
        <title>Complete genome sequence of ionizing-radiation resistance bacterium Hymenobacter swuensis DY53.</title>
        <authorList>
            <person name="Jung J.-H."/>
            <person name="Jeong S.-W."/>
            <person name="Joe M.-H."/>
            <person name="Cho y.-j."/>
            <person name="Kim M.-K."/>
            <person name="Lim S.-Y."/>
        </authorList>
    </citation>
    <scope>NUCLEOTIDE SEQUENCE [LARGE SCALE GENOMIC DNA]</scope>
    <source>
        <strain evidence="2 3">DY53</strain>
    </source>
</reference>
<proteinExistence type="predicted"/>
<dbReference type="RefSeq" id="WP_052346744.1">
    <property type="nucleotide sequence ID" value="NZ_CP007145.1"/>
</dbReference>
<dbReference type="KEGG" id="hsw:Hsw_4214"/>
<protein>
    <submittedName>
        <fullName evidence="2">Uncharacterized protein</fullName>
    </submittedName>
</protein>
<dbReference type="eggNOG" id="COG5295">
    <property type="taxonomic scope" value="Bacteria"/>
</dbReference>
<organism evidence="2 3">
    <name type="scientific">Hymenobacter swuensis DY53</name>
    <dbReference type="NCBI Taxonomy" id="1227739"/>
    <lineage>
        <taxon>Bacteria</taxon>
        <taxon>Pseudomonadati</taxon>
        <taxon>Bacteroidota</taxon>
        <taxon>Cytophagia</taxon>
        <taxon>Cytophagales</taxon>
        <taxon>Hymenobacteraceae</taxon>
        <taxon>Hymenobacter</taxon>
    </lineage>
</organism>
<keyword evidence="3" id="KW-1185">Reference proteome</keyword>
<gene>
    <name evidence="2" type="ORF">Hsw_4214</name>
</gene>
<dbReference type="Gene3D" id="2.160.20.10">
    <property type="entry name" value="Single-stranded right-handed beta-helix, Pectin lyase-like"/>
    <property type="match status" value="1"/>
</dbReference>
<dbReference type="InterPro" id="IPR012334">
    <property type="entry name" value="Pectin_lyas_fold"/>
</dbReference>
<dbReference type="Proteomes" id="UP000019423">
    <property type="component" value="Chromosome"/>
</dbReference>
<name>W8F325_9BACT</name>
<dbReference type="HOGENOM" id="CLU_833600_0_0_10"/>
<feature type="chain" id="PRO_5004910196" evidence="1">
    <location>
        <begin position="25"/>
        <end position="333"/>
    </location>
</feature>
<accession>W8F325</accession>
<dbReference type="OrthoDB" id="946948at2"/>
<evidence type="ECO:0000313" key="2">
    <source>
        <dbReference type="EMBL" id="AHJ99809.1"/>
    </source>
</evidence>
<dbReference type="EMBL" id="CP007145">
    <property type="protein sequence ID" value="AHJ99809.1"/>
    <property type="molecule type" value="Genomic_DNA"/>
</dbReference>
<dbReference type="STRING" id="1227739.Hsw_4214"/>
<dbReference type="PATRIC" id="fig|1227739.3.peg.4360"/>
<dbReference type="AlphaFoldDB" id="W8F325"/>
<keyword evidence="1" id="KW-0732">Signal</keyword>
<evidence type="ECO:0000313" key="3">
    <source>
        <dbReference type="Proteomes" id="UP000019423"/>
    </source>
</evidence>
<sequence>MNKNLRFQVLAAAALATGSFSANAQTGSVGIGVATPNSSAVLDVSSTTKGILVPRLTSAQRTAISSPAQGLLVFQTDGTQPGFYYNASTTSTANWLWLPDKAGAGDNLGNGTATTAVKLAGNTLSNNGTGGISITDAGQVTVTGNSVVTGNSTVSGNSSTTGNSVVSGSGNVGGSLAVGTTAAAASSAALEVSSTSKGLLPPRMTLAQRNVIGSPTVGLLIIQTDNTPGLYQYTATGWSTVGAGNYTAESNSVSAAPTSAVTVAPAVTNIVYTNNGGGNGAVTLGAGTEGQRLVIVNNDNEFLTVVSGSGTGNILSRYAARYIYTNGAWRRES</sequence>
<feature type="signal peptide" evidence="1">
    <location>
        <begin position="1"/>
        <end position="24"/>
    </location>
</feature>